<feature type="transmembrane region" description="Helical" evidence="2">
    <location>
        <begin position="194"/>
        <end position="218"/>
    </location>
</feature>
<accession>A0ABQ3SVH5</accession>
<reference evidence="4" key="1">
    <citation type="submission" date="2023-07" db="EMBL/GenBank/DDBJ databases">
        <title>Whole genome shotgun sequence of Streptomyces nojiriensis NBRC 13794.</title>
        <authorList>
            <person name="Komaki H."/>
            <person name="Tamura T."/>
        </authorList>
    </citation>
    <scope>NUCLEOTIDE SEQUENCE [LARGE SCALE GENOMIC DNA]</scope>
    <source>
        <strain evidence="4">NBRC 13794</strain>
    </source>
</reference>
<dbReference type="PANTHER" id="PTHR36833">
    <property type="entry name" value="SLR0610 PROTEIN-RELATED"/>
    <property type="match status" value="1"/>
</dbReference>
<organism evidence="3 4">
    <name type="scientific">Streptomyces nojiriensis</name>
    <dbReference type="NCBI Taxonomy" id="66374"/>
    <lineage>
        <taxon>Bacteria</taxon>
        <taxon>Bacillati</taxon>
        <taxon>Actinomycetota</taxon>
        <taxon>Actinomycetes</taxon>
        <taxon>Kitasatosporales</taxon>
        <taxon>Streptomycetaceae</taxon>
        <taxon>Streptomyces</taxon>
    </lineage>
</organism>
<feature type="transmembrane region" description="Helical" evidence="2">
    <location>
        <begin position="281"/>
        <end position="301"/>
    </location>
</feature>
<protein>
    <submittedName>
        <fullName evidence="3">Transporter</fullName>
    </submittedName>
</protein>
<comment type="caution">
    <text evidence="3">The sequence shown here is derived from an EMBL/GenBank/DDBJ whole genome shotgun (WGS) entry which is preliminary data.</text>
</comment>
<feature type="region of interest" description="Disordered" evidence="1">
    <location>
        <begin position="1"/>
        <end position="35"/>
    </location>
</feature>
<keyword evidence="2" id="KW-0472">Membrane</keyword>
<evidence type="ECO:0000313" key="4">
    <source>
        <dbReference type="Proteomes" id="UP000613974"/>
    </source>
</evidence>
<dbReference type="PANTHER" id="PTHR36833:SF1">
    <property type="entry name" value="INTEGRAL MEMBRANE TRANSPORT PROTEIN"/>
    <property type="match status" value="1"/>
</dbReference>
<sequence>MAEAEAELEAVPARAPDRERGRERGRGRDRARERGVVVAGAPRRGPALEGLRGYRLIVGMWIRSTMTYRTSFFLTTFGQAAITLLDFVAIYIMFSHVDALGGFTLPEIALLYGSCSASLGLADLLLGNTDRIGARIRDGSLDTMLVRPVPVLAQVAADRFALRRLGRIGQGLGVMGWAVWTLEVDWTAGKVLLVPVMVLAGAAIFGAVMVTGAAFQFVSGDAAEVQNSFTYGGCTMLQYPPTVFAKDLLRGVTFIVPLAFVNWLPALHVLGRPDPLGLPGWVAYLSPLVAFVVFLPASLAWRAGVRSYRSTGS</sequence>
<dbReference type="Proteomes" id="UP000613974">
    <property type="component" value="Unassembled WGS sequence"/>
</dbReference>
<dbReference type="Pfam" id="PF06182">
    <property type="entry name" value="ABC2_membrane_6"/>
    <property type="match status" value="1"/>
</dbReference>
<feature type="transmembrane region" description="Helical" evidence="2">
    <location>
        <begin position="165"/>
        <end position="182"/>
    </location>
</feature>
<feature type="transmembrane region" description="Helical" evidence="2">
    <location>
        <begin position="248"/>
        <end position="269"/>
    </location>
</feature>
<name>A0ABQ3SVH5_9ACTN</name>
<dbReference type="InterPro" id="IPR010390">
    <property type="entry name" value="ABC-2_transporter-like"/>
</dbReference>
<dbReference type="EMBL" id="BNEC01000005">
    <property type="protein sequence ID" value="GHI72154.1"/>
    <property type="molecule type" value="Genomic_DNA"/>
</dbReference>
<keyword evidence="2" id="KW-0812">Transmembrane</keyword>
<feature type="compositionally biased region" description="Basic and acidic residues" evidence="1">
    <location>
        <begin position="15"/>
        <end position="35"/>
    </location>
</feature>
<keyword evidence="4" id="KW-1185">Reference proteome</keyword>
<keyword evidence="2" id="KW-1133">Transmembrane helix</keyword>
<feature type="transmembrane region" description="Helical" evidence="2">
    <location>
        <begin position="72"/>
        <end position="94"/>
    </location>
</feature>
<feature type="transmembrane region" description="Helical" evidence="2">
    <location>
        <begin position="109"/>
        <end position="127"/>
    </location>
</feature>
<evidence type="ECO:0000256" key="2">
    <source>
        <dbReference type="SAM" id="Phobius"/>
    </source>
</evidence>
<evidence type="ECO:0000313" key="3">
    <source>
        <dbReference type="EMBL" id="GHI72154.1"/>
    </source>
</evidence>
<proteinExistence type="predicted"/>
<gene>
    <name evidence="3" type="ORF">Snoj_60720</name>
</gene>
<evidence type="ECO:0000256" key="1">
    <source>
        <dbReference type="SAM" id="MobiDB-lite"/>
    </source>
</evidence>